<keyword evidence="5" id="KW-1185">Reference proteome</keyword>
<dbReference type="Pfam" id="PF02308">
    <property type="entry name" value="MgtC"/>
    <property type="match status" value="1"/>
</dbReference>
<dbReference type="InterPro" id="IPR049177">
    <property type="entry name" value="MgtC_SapB_SrpB_YhiD_N"/>
</dbReference>
<dbReference type="InterPro" id="IPR025105">
    <property type="entry name" value="DUF4010"/>
</dbReference>
<dbReference type="RefSeq" id="WP_156574676.1">
    <property type="nucleotide sequence ID" value="NZ_CP046415.1"/>
</dbReference>
<evidence type="ECO:0000313" key="4">
    <source>
        <dbReference type="EMBL" id="QGT79009.1"/>
    </source>
</evidence>
<dbReference type="KEGG" id="ghl:GM160_08965"/>
<name>A0A6I6CXT8_9GAMM</name>
<dbReference type="PANTHER" id="PTHR39084">
    <property type="entry name" value="MEMBRANE PROTEIN-RELATED"/>
    <property type="match status" value="1"/>
</dbReference>
<feature type="domain" description="DUF4010" evidence="3">
    <location>
        <begin position="191"/>
        <end position="400"/>
    </location>
</feature>
<feature type="transmembrane region" description="Helical" evidence="1">
    <location>
        <begin position="403"/>
        <end position="425"/>
    </location>
</feature>
<feature type="transmembrane region" description="Helical" evidence="1">
    <location>
        <begin position="316"/>
        <end position="333"/>
    </location>
</feature>
<keyword evidence="1" id="KW-1133">Transmembrane helix</keyword>
<dbReference type="PANTHER" id="PTHR39084:SF1">
    <property type="entry name" value="DUF4010 DOMAIN-CONTAINING PROTEIN"/>
    <property type="match status" value="1"/>
</dbReference>
<feature type="transmembrane region" description="Helical" evidence="1">
    <location>
        <begin position="15"/>
        <end position="34"/>
    </location>
</feature>
<feature type="transmembrane region" description="Helical" evidence="1">
    <location>
        <begin position="275"/>
        <end position="295"/>
    </location>
</feature>
<evidence type="ECO:0000259" key="2">
    <source>
        <dbReference type="Pfam" id="PF02308"/>
    </source>
</evidence>
<organism evidence="4 5">
    <name type="scientific">Guyparkeria halophila</name>
    <dbReference type="NCBI Taxonomy" id="47960"/>
    <lineage>
        <taxon>Bacteria</taxon>
        <taxon>Pseudomonadati</taxon>
        <taxon>Pseudomonadota</taxon>
        <taxon>Gammaproteobacteria</taxon>
        <taxon>Chromatiales</taxon>
        <taxon>Thioalkalibacteraceae</taxon>
        <taxon>Guyparkeria</taxon>
    </lineage>
</organism>
<protein>
    <submittedName>
        <fullName evidence="4">DUF4010 domain-containing protein</fullName>
    </submittedName>
</protein>
<feature type="transmembrane region" description="Helical" evidence="1">
    <location>
        <begin position="184"/>
        <end position="206"/>
    </location>
</feature>
<feature type="transmembrane region" description="Helical" evidence="1">
    <location>
        <begin position="339"/>
        <end position="360"/>
    </location>
</feature>
<accession>A0A6I6CXT8</accession>
<feature type="transmembrane region" description="Helical" evidence="1">
    <location>
        <begin position="245"/>
        <end position="269"/>
    </location>
</feature>
<keyword evidence="1" id="KW-0472">Membrane</keyword>
<proteinExistence type="predicted"/>
<reference evidence="4 5" key="1">
    <citation type="submission" date="2019-11" db="EMBL/GenBank/DDBJ databases">
        <authorList>
            <person name="Zhang J."/>
            <person name="Sun C."/>
        </authorList>
    </citation>
    <scope>NUCLEOTIDE SEQUENCE [LARGE SCALE GENOMIC DNA]</scope>
    <source>
        <strain evidence="5">sp2</strain>
    </source>
</reference>
<evidence type="ECO:0000256" key="1">
    <source>
        <dbReference type="SAM" id="Phobius"/>
    </source>
</evidence>
<feature type="domain" description="MgtC/SapB/SrpB/YhiD N-terminal" evidence="2">
    <location>
        <begin position="18"/>
        <end position="142"/>
    </location>
</feature>
<dbReference type="AlphaFoldDB" id="A0A6I6CXT8"/>
<feature type="transmembrane region" description="Helical" evidence="1">
    <location>
        <begin position="71"/>
        <end position="90"/>
    </location>
</feature>
<dbReference type="Pfam" id="PF13194">
    <property type="entry name" value="DUF4010"/>
    <property type="match status" value="1"/>
</dbReference>
<dbReference type="Proteomes" id="UP000427716">
    <property type="component" value="Chromosome"/>
</dbReference>
<dbReference type="EMBL" id="CP046415">
    <property type="protein sequence ID" value="QGT79009.1"/>
    <property type="molecule type" value="Genomic_DNA"/>
</dbReference>
<keyword evidence="1" id="KW-0812">Transmembrane</keyword>
<evidence type="ECO:0000259" key="3">
    <source>
        <dbReference type="Pfam" id="PF13194"/>
    </source>
</evidence>
<sequence length="426" mass="44911">MDGLTSQFLQDNQTLALLAVALLLGALIGLERGWSTRQQEPGERIAGIRTHSLVGLLGGLAALLSETLTGWAFPTLLIAVAAIALVAWRTRAQSVRNFSITGSIGLLITFCLGAIAVGVDVVIATAAAVVTAMILDNKDEIHGLLQKLEARELDAALKLLLISVVMLPLLPNEPLGPGGALNPYQIWWMVVLIASISFVGYFAIRVGGAEKGILFTSLFAGLSSSTALTLQFARQSQQTPGLGPMLAVGILIACGTMFPRVLLVATAVHPPIFSALLWPLVVMTLLIVVPAIWMWRRARNIDAIKQPTLTQNPLDLTSALLFGALLTAIMLAGEWLREWLGSAGIYLLAASSGVADVDAINLSLTRMARESITLETAVMGIIIASAVNNLVKTGIAGAIGTRQLGLHVAGPMILSVAAGLFTAWLI</sequence>
<feature type="transmembrane region" description="Helical" evidence="1">
    <location>
        <begin position="46"/>
        <end position="65"/>
    </location>
</feature>
<evidence type="ECO:0000313" key="5">
    <source>
        <dbReference type="Proteomes" id="UP000427716"/>
    </source>
</evidence>
<feature type="transmembrane region" description="Helical" evidence="1">
    <location>
        <begin position="102"/>
        <end position="135"/>
    </location>
</feature>
<feature type="transmembrane region" description="Helical" evidence="1">
    <location>
        <begin position="372"/>
        <end position="391"/>
    </location>
</feature>
<gene>
    <name evidence="4" type="ORF">GM160_08965</name>
</gene>